<keyword evidence="3" id="KW-1185">Reference proteome</keyword>
<protein>
    <submittedName>
        <fullName evidence="2">Uncharacterized protein</fullName>
    </submittedName>
</protein>
<organism evidence="2 3">
    <name type="scientific">Henosepilachna vigintioctopunctata</name>
    <dbReference type="NCBI Taxonomy" id="420089"/>
    <lineage>
        <taxon>Eukaryota</taxon>
        <taxon>Metazoa</taxon>
        <taxon>Ecdysozoa</taxon>
        <taxon>Arthropoda</taxon>
        <taxon>Hexapoda</taxon>
        <taxon>Insecta</taxon>
        <taxon>Pterygota</taxon>
        <taxon>Neoptera</taxon>
        <taxon>Endopterygota</taxon>
        <taxon>Coleoptera</taxon>
        <taxon>Polyphaga</taxon>
        <taxon>Cucujiformia</taxon>
        <taxon>Coccinelloidea</taxon>
        <taxon>Coccinellidae</taxon>
        <taxon>Epilachninae</taxon>
        <taxon>Epilachnini</taxon>
        <taxon>Henosepilachna</taxon>
    </lineage>
</organism>
<gene>
    <name evidence="2" type="ORF">WA026_013668</name>
</gene>
<evidence type="ECO:0000313" key="3">
    <source>
        <dbReference type="Proteomes" id="UP001431783"/>
    </source>
</evidence>
<name>A0AAW1URN9_9CUCU</name>
<accession>A0AAW1URN9</accession>
<reference evidence="2 3" key="1">
    <citation type="submission" date="2023-03" db="EMBL/GenBank/DDBJ databases">
        <title>Genome insight into feeding habits of ladybird beetles.</title>
        <authorList>
            <person name="Li H.-S."/>
            <person name="Huang Y.-H."/>
            <person name="Pang H."/>
        </authorList>
    </citation>
    <scope>NUCLEOTIDE SEQUENCE [LARGE SCALE GENOMIC DNA]</scope>
    <source>
        <strain evidence="2">SYSU_2023b</strain>
        <tissue evidence="2">Whole body</tissue>
    </source>
</reference>
<feature type="compositionally biased region" description="Basic residues" evidence="1">
    <location>
        <begin position="1"/>
        <end position="13"/>
    </location>
</feature>
<dbReference type="AlphaFoldDB" id="A0AAW1URN9"/>
<feature type="compositionally biased region" description="Polar residues" evidence="1">
    <location>
        <begin position="43"/>
        <end position="58"/>
    </location>
</feature>
<dbReference type="Proteomes" id="UP001431783">
    <property type="component" value="Unassembled WGS sequence"/>
</dbReference>
<sequence>MRGSKNKTRKKRPYTANNTNSEYKGVNDAESYCGSGGLHKSDASTSTAKNMNDKGTFSTERDRGQSDAFTSTTLQGENQSTGMQQYNQLMQNALYNNWMLYNKEYQGLCTNNIQMQNNTAFARCNPQYNPNFMRNEIVCPYRNCIDHCRQNCMSPCADLYNMYKSNRIH</sequence>
<feature type="region of interest" description="Disordered" evidence="1">
    <location>
        <begin position="1"/>
        <end position="73"/>
    </location>
</feature>
<proteinExistence type="predicted"/>
<evidence type="ECO:0000313" key="2">
    <source>
        <dbReference type="EMBL" id="KAK9885799.1"/>
    </source>
</evidence>
<evidence type="ECO:0000256" key="1">
    <source>
        <dbReference type="SAM" id="MobiDB-lite"/>
    </source>
</evidence>
<dbReference type="EMBL" id="JARQZJ010000097">
    <property type="protein sequence ID" value="KAK9885799.1"/>
    <property type="molecule type" value="Genomic_DNA"/>
</dbReference>
<comment type="caution">
    <text evidence="2">The sequence shown here is derived from an EMBL/GenBank/DDBJ whole genome shotgun (WGS) entry which is preliminary data.</text>
</comment>